<evidence type="ECO:0000256" key="1">
    <source>
        <dbReference type="SAM" id="MobiDB-lite"/>
    </source>
</evidence>
<feature type="compositionally biased region" description="Basic and acidic residues" evidence="1">
    <location>
        <begin position="117"/>
        <end position="129"/>
    </location>
</feature>
<gene>
    <name evidence="2" type="ORF">CYNAS_LOCUS7416</name>
</gene>
<name>A0AA36GNR5_CYLNA</name>
<sequence>MSKNKCQEITPVTCQSENGSESNLKSSKKDDVEVMKMRSPMHLPLTPLGTPEKSVPRSAETFHKTTLSGRTVDIMILPRTANDDNEKKDDSEMIESELPKCTSQGQKQEMSEAILNPRDEPTNYEGRKS</sequence>
<keyword evidence="3" id="KW-1185">Reference proteome</keyword>
<feature type="region of interest" description="Disordered" evidence="1">
    <location>
        <begin position="1"/>
        <end position="31"/>
    </location>
</feature>
<proteinExistence type="predicted"/>
<protein>
    <submittedName>
        <fullName evidence="2">Uncharacterized protein</fullName>
    </submittedName>
</protein>
<feature type="compositionally biased region" description="Basic and acidic residues" evidence="1">
    <location>
        <begin position="81"/>
        <end position="91"/>
    </location>
</feature>
<evidence type="ECO:0000313" key="2">
    <source>
        <dbReference type="EMBL" id="CAJ0595433.1"/>
    </source>
</evidence>
<accession>A0AA36GNR5</accession>
<dbReference type="Proteomes" id="UP001176961">
    <property type="component" value="Unassembled WGS sequence"/>
</dbReference>
<feature type="region of interest" description="Disordered" evidence="1">
    <location>
        <begin position="78"/>
        <end position="129"/>
    </location>
</feature>
<dbReference type="AlphaFoldDB" id="A0AA36GNR5"/>
<organism evidence="2 3">
    <name type="scientific">Cylicocyclus nassatus</name>
    <name type="common">Nematode worm</name>
    <dbReference type="NCBI Taxonomy" id="53992"/>
    <lineage>
        <taxon>Eukaryota</taxon>
        <taxon>Metazoa</taxon>
        <taxon>Ecdysozoa</taxon>
        <taxon>Nematoda</taxon>
        <taxon>Chromadorea</taxon>
        <taxon>Rhabditida</taxon>
        <taxon>Rhabditina</taxon>
        <taxon>Rhabditomorpha</taxon>
        <taxon>Strongyloidea</taxon>
        <taxon>Strongylidae</taxon>
        <taxon>Cylicocyclus</taxon>
    </lineage>
</organism>
<reference evidence="2" key="1">
    <citation type="submission" date="2023-07" db="EMBL/GenBank/DDBJ databases">
        <authorList>
            <consortium name="CYATHOMIX"/>
        </authorList>
    </citation>
    <scope>NUCLEOTIDE SEQUENCE</scope>
    <source>
        <strain evidence="2">N/A</strain>
    </source>
</reference>
<feature type="compositionally biased region" description="Polar residues" evidence="1">
    <location>
        <begin position="10"/>
        <end position="25"/>
    </location>
</feature>
<dbReference type="EMBL" id="CATQJL010000112">
    <property type="protein sequence ID" value="CAJ0595433.1"/>
    <property type="molecule type" value="Genomic_DNA"/>
</dbReference>
<comment type="caution">
    <text evidence="2">The sequence shown here is derived from an EMBL/GenBank/DDBJ whole genome shotgun (WGS) entry which is preliminary data.</text>
</comment>
<evidence type="ECO:0000313" key="3">
    <source>
        <dbReference type="Proteomes" id="UP001176961"/>
    </source>
</evidence>